<dbReference type="GO" id="GO:0000045">
    <property type="term" value="P:autophagosome assembly"/>
    <property type="evidence" value="ECO:0007669"/>
    <property type="project" value="TreeGrafter"/>
</dbReference>
<evidence type="ECO:0000256" key="9">
    <source>
        <dbReference type="ARBA" id="ARBA00023006"/>
    </source>
</evidence>
<accession>A0A158R4J0</accession>
<feature type="domain" description="Peptidase C54 catalytic" evidence="12">
    <location>
        <begin position="40"/>
        <end position="347"/>
    </location>
</feature>
<evidence type="ECO:0000313" key="13">
    <source>
        <dbReference type="Proteomes" id="UP000046393"/>
    </source>
</evidence>
<keyword evidence="9 11" id="KW-0072">Autophagy</keyword>
<reference evidence="14" key="1">
    <citation type="submission" date="2016-04" db="UniProtKB">
        <authorList>
            <consortium name="WormBaseParasite"/>
        </authorList>
    </citation>
    <scope>IDENTIFICATION</scope>
</reference>
<dbReference type="PANTHER" id="PTHR22624">
    <property type="entry name" value="CYSTEINE PROTEASE ATG4"/>
    <property type="match status" value="1"/>
</dbReference>
<dbReference type="AlphaFoldDB" id="A0A158R4J0"/>
<evidence type="ECO:0000256" key="8">
    <source>
        <dbReference type="ARBA" id="ARBA00022927"/>
    </source>
</evidence>
<evidence type="ECO:0000256" key="3">
    <source>
        <dbReference type="ARBA" id="ARBA00022448"/>
    </source>
</evidence>
<dbReference type="InterPro" id="IPR046792">
    <property type="entry name" value="Peptidase_C54_cat"/>
</dbReference>
<evidence type="ECO:0000256" key="5">
    <source>
        <dbReference type="ARBA" id="ARBA00022670"/>
    </source>
</evidence>
<dbReference type="GO" id="GO:0019786">
    <property type="term" value="F:protein-phosphatidylethanolamide deconjugating activity"/>
    <property type="evidence" value="ECO:0007669"/>
    <property type="project" value="InterPro"/>
</dbReference>
<dbReference type="GO" id="GO:0016485">
    <property type="term" value="P:protein processing"/>
    <property type="evidence" value="ECO:0007669"/>
    <property type="project" value="TreeGrafter"/>
</dbReference>
<comment type="function">
    <text evidence="11">Cysteine protease that plays a key role in autophagy by mediating both proteolytic activation and delipidation of ATG8 family proteins.</text>
</comment>
<dbReference type="STRING" id="451379.A0A158R4J0"/>
<organism evidence="13 14">
    <name type="scientific">Syphacia muris</name>
    <dbReference type="NCBI Taxonomy" id="451379"/>
    <lineage>
        <taxon>Eukaryota</taxon>
        <taxon>Metazoa</taxon>
        <taxon>Ecdysozoa</taxon>
        <taxon>Nematoda</taxon>
        <taxon>Chromadorea</taxon>
        <taxon>Rhabditida</taxon>
        <taxon>Spirurina</taxon>
        <taxon>Oxyuridomorpha</taxon>
        <taxon>Oxyuroidea</taxon>
        <taxon>Oxyuridae</taxon>
        <taxon>Syphacia</taxon>
    </lineage>
</organism>
<keyword evidence="4 11" id="KW-0963">Cytoplasm</keyword>
<keyword evidence="3" id="KW-0813">Transport</keyword>
<keyword evidence="8 11" id="KW-0653">Protein transport</keyword>
<dbReference type="GO" id="GO:0004197">
    <property type="term" value="F:cysteine-type endopeptidase activity"/>
    <property type="evidence" value="ECO:0007669"/>
    <property type="project" value="TreeGrafter"/>
</dbReference>
<evidence type="ECO:0000256" key="4">
    <source>
        <dbReference type="ARBA" id="ARBA00022490"/>
    </source>
</evidence>
<dbReference type="GO" id="GO:0005737">
    <property type="term" value="C:cytoplasm"/>
    <property type="evidence" value="ECO:0007669"/>
    <property type="project" value="UniProtKB-SubCell"/>
</dbReference>
<comment type="catalytic activity">
    <reaction evidence="10">
        <text>[protein]-C-terminal L-amino acid-glycyl-phosphatidylethanolamide + H2O = [protein]-C-terminal L-amino acid-glycine + a 1,2-diacyl-sn-glycero-3-phosphoethanolamine</text>
        <dbReference type="Rhea" id="RHEA:67548"/>
        <dbReference type="Rhea" id="RHEA-COMP:17323"/>
        <dbReference type="Rhea" id="RHEA-COMP:17324"/>
        <dbReference type="ChEBI" id="CHEBI:15377"/>
        <dbReference type="ChEBI" id="CHEBI:64612"/>
        <dbReference type="ChEBI" id="CHEBI:172940"/>
        <dbReference type="ChEBI" id="CHEBI:172941"/>
    </reaction>
    <physiologicalReaction direction="left-to-right" evidence="10">
        <dbReference type="Rhea" id="RHEA:67549"/>
    </physiologicalReaction>
</comment>
<dbReference type="Proteomes" id="UP000046393">
    <property type="component" value="Unplaced"/>
</dbReference>
<evidence type="ECO:0000256" key="10">
    <source>
        <dbReference type="ARBA" id="ARBA00029362"/>
    </source>
</evidence>
<evidence type="ECO:0000256" key="2">
    <source>
        <dbReference type="ARBA" id="ARBA00010958"/>
    </source>
</evidence>
<evidence type="ECO:0000259" key="12">
    <source>
        <dbReference type="Pfam" id="PF03416"/>
    </source>
</evidence>
<dbReference type="WBParaSite" id="SMUV_0000353101-mRNA-1">
    <property type="protein sequence ID" value="SMUV_0000353101-mRNA-1"/>
    <property type="gene ID" value="SMUV_0000353101"/>
</dbReference>
<proteinExistence type="inferred from homology"/>
<comment type="subcellular location">
    <subcellularLocation>
        <location evidence="1 11">Cytoplasm</location>
    </subcellularLocation>
</comment>
<keyword evidence="6 11" id="KW-0378">Hydrolase</keyword>
<dbReference type="PANTHER" id="PTHR22624:SF49">
    <property type="entry name" value="CYSTEINE PROTEASE"/>
    <property type="match status" value="1"/>
</dbReference>
<name>A0A158R4J0_9BILA</name>
<dbReference type="GO" id="GO:0015031">
    <property type="term" value="P:protein transport"/>
    <property type="evidence" value="ECO:0007669"/>
    <property type="project" value="UniProtKB-KW"/>
</dbReference>
<evidence type="ECO:0000256" key="7">
    <source>
        <dbReference type="ARBA" id="ARBA00022807"/>
    </source>
</evidence>
<keyword evidence="5 11" id="KW-0645">Protease</keyword>
<keyword evidence="7" id="KW-0788">Thiol protease</keyword>
<protein>
    <recommendedName>
        <fullName evidence="11">Cysteine protease</fullName>
        <ecNumber evidence="11">3.4.22.-</ecNumber>
    </recommendedName>
</protein>
<dbReference type="GO" id="GO:0000423">
    <property type="term" value="P:mitophagy"/>
    <property type="evidence" value="ECO:0007669"/>
    <property type="project" value="TreeGrafter"/>
</dbReference>
<dbReference type="InterPro" id="IPR038765">
    <property type="entry name" value="Papain-like_cys_pep_sf"/>
</dbReference>
<dbReference type="Pfam" id="PF03416">
    <property type="entry name" value="Peptidase_C54"/>
    <property type="match status" value="1"/>
</dbReference>
<dbReference type="GO" id="GO:0035973">
    <property type="term" value="P:aggrephagy"/>
    <property type="evidence" value="ECO:0007669"/>
    <property type="project" value="TreeGrafter"/>
</dbReference>
<evidence type="ECO:0000256" key="11">
    <source>
        <dbReference type="RuleBase" id="RU363115"/>
    </source>
</evidence>
<keyword evidence="13" id="KW-1185">Reference proteome</keyword>
<sequence length="406" mass="45821">MFDPLLSLESCFPESDDYLFFDSAKEPVYVLGKEFTARNGGTGPTSDQGWGCMLRCGQMLLGQALIVIHLGSDWLWNPKHKEDDYKTILRMFQDDKNALFSLHQIAQMGVSEGKQVGEWFGPNTVAQVLKKLVVYDSWSKLAVHVAMDNLLIESDVRTMACSKLSLFDQAADMENIFKDGKVPNPLVFCGKSDANECIPQLSSPSNEGGSACQEDLWRPLLIIVPLRLGLTSINRCYLPAIKKFFRLPQCAGIIGGRPNHALYFIGMVEEEMIYLDPHICQPFVDFGSQRSTFDFDKETQTKQSASEEFHDTTYHCPFLLHIPYSSMDPSLALSFICQSKTDFDHLNRSLKEHVLKASEPPLFDTLENRPPGFPEFVPYVGEVTKLQDYTELNDSHDSFDELEQLG</sequence>
<dbReference type="SUPFAM" id="SSF54001">
    <property type="entry name" value="Cysteine proteinases"/>
    <property type="match status" value="1"/>
</dbReference>
<dbReference type="InterPro" id="IPR005078">
    <property type="entry name" value="Peptidase_C54"/>
</dbReference>
<dbReference type="EC" id="3.4.22.-" evidence="11"/>
<dbReference type="GO" id="GO:0034727">
    <property type="term" value="P:piecemeal microautophagy of the nucleus"/>
    <property type="evidence" value="ECO:0007669"/>
    <property type="project" value="TreeGrafter"/>
</dbReference>
<evidence type="ECO:0000256" key="1">
    <source>
        <dbReference type="ARBA" id="ARBA00004496"/>
    </source>
</evidence>
<comment type="similarity">
    <text evidence="2 11">Belongs to the peptidase C54 family.</text>
</comment>
<evidence type="ECO:0000313" key="14">
    <source>
        <dbReference type="WBParaSite" id="SMUV_0000353101-mRNA-1"/>
    </source>
</evidence>
<evidence type="ECO:0000256" key="6">
    <source>
        <dbReference type="ARBA" id="ARBA00022801"/>
    </source>
</evidence>